<keyword evidence="6 9" id="KW-1133">Transmembrane helix</keyword>
<feature type="transmembrane region" description="Helical" evidence="9">
    <location>
        <begin position="325"/>
        <end position="352"/>
    </location>
</feature>
<keyword evidence="5" id="KW-0460">Magnesium</keyword>
<feature type="domain" description="Magnesium transporter MgtE intracellular" evidence="10">
    <location>
        <begin position="51"/>
        <end position="154"/>
    </location>
</feature>
<sequence length="462" mass="49722">MTEPETQSVTGKTVTGNTVTENTVTENSPELLANVFQAIETSEDLGFLRERQDIEIAHLLESVDVPRRLSVITSLPAKQYWQVLNLLQYETAKNIHTSLSEALATERLAQIAEGDIITFADFLPADFVEEFLLSQSAETVAHIQQALSYEDHKAGRYAEPAFLVANAKNSVGRIRNEILKRAEIPVRLVIVRDAAGIVGTVAPEKLLNHENNVKLGSLAVSTPVLNDTQDIYEISNQIPLDGNAHFFPVLCGEKVMGIMSLTTIAVTLRELSLKTIVPENVKSEEDLFTPLKVATRLRGVWLVINLMTAFAASAIIGLFDNVVQQVVALAVLMPVVASMGGIAGSQTLAVSLRGIALNHLHQSNLKLLVHKELKIAAINGFVMGGAIAAIVWYVFDSLALGLIICCAIGVNSLAAALSGTLIPFTLKKFNIDPAVAGAVVLTTVTDVVGFLVFLGLGALFLI</sequence>
<dbReference type="InterPro" id="IPR006667">
    <property type="entry name" value="SLC41_membr_dom"/>
</dbReference>
<dbReference type="PANTHER" id="PTHR41394">
    <property type="entry name" value="MAGNESIUM TRANSPORTER MGTE"/>
    <property type="match status" value="1"/>
</dbReference>
<dbReference type="SMART" id="SM00924">
    <property type="entry name" value="MgtE_N"/>
    <property type="match status" value="1"/>
</dbReference>
<dbReference type="InterPro" id="IPR036739">
    <property type="entry name" value="SLC41_membr_dom_sf"/>
</dbReference>
<feature type="transmembrane region" description="Helical" evidence="9">
    <location>
        <begin position="300"/>
        <end position="319"/>
    </location>
</feature>
<keyword evidence="3" id="KW-0813">Transport</keyword>
<evidence type="ECO:0000256" key="9">
    <source>
        <dbReference type="SAM" id="Phobius"/>
    </source>
</evidence>
<dbReference type="GO" id="GO:0008324">
    <property type="term" value="F:monoatomic cation transmembrane transporter activity"/>
    <property type="evidence" value="ECO:0007669"/>
    <property type="project" value="InterPro"/>
</dbReference>
<evidence type="ECO:0000313" key="12">
    <source>
        <dbReference type="Proteomes" id="UP000184608"/>
    </source>
</evidence>
<dbReference type="InterPro" id="IPR006668">
    <property type="entry name" value="Mg_transptr_MgtE_intracell_dom"/>
</dbReference>
<evidence type="ECO:0000256" key="6">
    <source>
        <dbReference type="ARBA" id="ARBA00022989"/>
    </source>
</evidence>
<dbReference type="Gene3D" id="1.10.357.20">
    <property type="entry name" value="SLC41 divalent cation transporters, integral membrane domain"/>
    <property type="match status" value="1"/>
</dbReference>
<accession>A0A1M5Y3I0</accession>
<reference evidence="11 12" key="1">
    <citation type="submission" date="2016-11" db="EMBL/GenBank/DDBJ databases">
        <authorList>
            <person name="Jaros S."/>
            <person name="Januszkiewicz K."/>
            <person name="Wedrychowicz H."/>
        </authorList>
    </citation>
    <scope>NUCLEOTIDE SEQUENCE [LARGE SCALE GENOMIC DNA]</scope>
    <source>
        <strain evidence="11 12">CECT 7868</strain>
    </source>
</reference>
<evidence type="ECO:0000259" key="10">
    <source>
        <dbReference type="SMART" id="SM00924"/>
    </source>
</evidence>
<name>A0A1M5Y3I0_9VIBR</name>
<dbReference type="GO" id="GO:0016020">
    <property type="term" value="C:membrane"/>
    <property type="evidence" value="ECO:0007669"/>
    <property type="project" value="UniProtKB-SubCell"/>
</dbReference>
<evidence type="ECO:0000256" key="2">
    <source>
        <dbReference type="ARBA" id="ARBA00009749"/>
    </source>
</evidence>
<dbReference type="SUPFAM" id="SSF161093">
    <property type="entry name" value="MgtE membrane domain-like"/>
    <property type="match status" value="1"/>
</dbReference>
<dbReference type="AlphaFoldDB" id="A0A1M5Y3I0"/>
<evidence type="ECO:0000256" key="1">
    <source>
        <dbReference type="ARBA" id="ARBA00004141"/>
    </source>
</evidence>
<organism evidence="11 12">
    <name type="scientific">Vibrio aerogenes CECT 7868</name>
    <dbReference type="NCBI Taxonomy" id="1216006"/>
    <lineage>
        <taxon>Bacteria</taxon>
        <taxon>Pseudomonadati</taxon>
        <taxon>Pseudomonadota</taxon>
        <taxon>Gammaproteobacteria</taxon>
        <taxon>Vibrionales</taxon>
        <taxon>Vibrionaceae</taxon>
        <taxon>Vibrio</taxon>
    </lineage>
</organism>
<gene>
    <name evidence="11" type="primary">mgtE</name>
    <name evidence="11" type="ORF">VA7868_01444</name>
</gene>
<feature type="transmembrane region" description="Helical" evidence="9">
    <location>
        <begin position="401"/>
        <end position="422"/>
    </location>
</feature>
<evidence type="ECO:0000256" key="3">
    <source>
        <dbReference type="ARBA" id="ARBA00022448"/>
    </source>
</evidence>
<dbReference type="OrthoDB" id="9790355at2"/>
<dbReference type="Pfam" id="PF03448">
    <property type="entry name" value="MgtE_N"/>
    <property type="match status" value="1"/>
</dbReference>
<comment type="similarity">
    <text evidence="2">Belongs to the SLC41A transporter family.</text>
</comment>
<keyword evidence="4 9" id="KW-0812">Transmembrane</keyword>
<evidence type="ECO:0000313" key="11">
    <source>
        <dbReference type="EMBL" id="SHI06063.1"/>
    </source>
</evidence>
<evidence type="ECO:0000256" key="7">
    <source>
        <dbReference type="ARBA" id="ARBA00023136"/>
    </source>
</evidence>
<protein>
    <submittedName>
        <fullName evidence="11">Magnesium transporter MgtE</fullName>
    </submittedName>
</protein>
<evidence type="ECO:0000256" key="5">
    <source>
        <dbReference type="ARBA" id="ARBA00022842"/>
    </source>
</evidence>
<dbReference type="EMBL" id="FQXZ01000014">
    <property type="protein sequence ID" value="SHI06063.1"/>
    <property type="molecule type" value="Genomic_DNA"/>
</dbReference>
<dbReference type="Proteomes" id="UP000184608">
    <property type="component" value="Unassembled WGS sequence"/>
</dbReference>
<dbReference type="Pfam" id="PF01769">
    <property type="entry name" value="MgtE"/>
    <property type="match status" value="1"/>
</dbReference>
<feature type="region of interest" description="Disordered" evidence="8">
    <location>
        <begin position="1"/>
        <end position="23"/>
    </location>
</feature>
<keyword evidence="7 9" id="KW-0472">Membrane</keyword>
<feature type="transmembrane region" description="Helical" evidence="9">
    <location>
        <begin position="373"/>
        <end position="395"/>
    </location>
</feature>
<comment type="subcellular location">
    <subcellularLocation>
        <location evidence="1">Membrane</location>
        <topology evidence="1">Multi-pass membrane protein</topology>
    </subcellularLocation>
</comment>
<proteinExistence type="inferred from homology"/>
<feature type="compositionally biased region" description="Low complexity" evidence="8">
    <location>
        <begin position="9"/>
        <end position="23"/>
    </location>
</feature>
<evidence type="ECO:0000256" key="4">
    <source>
        <dbReference type="ARBA" id="ARBA00022692"/>
    </source>
</evidence>
<evidence type="ECO:0000256" key="8">
    <source>
        <dbReference type="SAM" id="MobiDB-lite"/>
    </source>
</evidence>
<dbReference type="STRING" id="1216006.VA7868_01444"/>
<dbReference type="RefSeq" id="WP_084193275.1">
    <property type="nucleotide sequence ID" value="NZ_FQXZ01000014.1"/>
</dbReference>
<dbReference type="SUPFAM" id="SSF158791">
    <property type="entry name" value="MgtE N-terminal domain-like"/>
    <property type="match status" value="1"/>
</dbReference>
<feature type="transmembrane region" description="Helical" evidence="9">
    <location>
        <begin position="434"/>
        <end position="461"/>
    </location>
</feature>
<dbReference type="PANTHER" id="PTHR41394:SF5">
    <property type="entry name" value="SLC41A_MGTE INTEGRAL MEMBRANE DOMAIN-CONTAINING PROTEIN"/>
    <property type="match status" value="1"/>
</dbReference>
<keyword evidence="12" id="KW-1185">Reference proteome</keyword>